<organism evidence="9 10">
    <name type="scientific">Methanolacinia petrolearia (strain DSM 11571 / OCM 486 / SEBR 4847)</name>
    <name type="common">Methanoplanus petrolearius</name>
    <dbReference type="NCBI Taxonomy" id="679926"/>
    <lineage>
        <taxon>Archaea</taxon>
        <taxon>Methanobacteriati</taxon>
        <taxon>Methanobacteriota</taxon>
        <taxon>Stenosarchaea group</taxon>
        <taxon>Methanomicrobia</taxon>
        <taxon>Methanomicrobiales</taxon>
        <taxon>Methanomicrobiaceae</taxon>
        <taxon>Methanolacinia</taxon>
    </lineage>
</organism>
<dbReference type="GO" id="GO:0022857">
    <property type="term" value="F:transmembrane transporter activity"/>
    <property type="evidence" value="ECO:0007669"/>
    <property type="project" value="InterPro"/>
</dbReference>
<dbReference type="Proteomes" id="UP000006565">
    <property type="component" value="Chromosome"/>
</dbReference>
<dbReference type="OrthoDB" id="27848at2157"/>
<dbReference type="GeneID" id="9744720"/>
<dbReference type="eggNOG" id="arCOG01007">
    <property type="taxonomic scope" value="Archaea"/>
</dbReference>
<feature type="transmembrane region" description="Helical" evidence="8">
    <location>
        <begin position="293"/>
        <end position="312"/>
    </location>
</feature>
<keyword evidence="10" id="KW-1185">Reference proteome</keyword>
<dbReference type="CDD" id="cd06550">
    <property type="entry name" value="TM_ABC_iron-siderophores_like"/>
    <property type="match status" value="1"/>
</dbReference>
<dbReference type="STRING" id="679926.Mpet_2235"/>
<evidence type="ECO:0000256" key="3">
    <source>
        <dbReference type="ARBA" id="ARBA00022448"/>
    </source>
</evidence>
<name>E1RKP4_METP4</name>
<dbReference type="AlphaFoldDB" id="E1RKP4"/>
<evidence type="ECO:0000256" key="1">
    <source>
        <dbReference type="ARBA" id="ARBA00004651"/>
    </source>
</evidence>
<keyword evidence="6 8" id="KW-1133">Transmembrane helix</keyword>
<dbReference type="SUPFAM" id="SSF81345">
    <property type="entry name" value="ABC transporter involved in vitamin B12 uptake, BtuC"/>
    <property type="match status" value="1"/>
</dbReference>
<evidence type="ECO:0000313" key="9">
    <source>
        <dbReference type="EMBL" id="ADN36983.1"/>
    </source>
</evidence>
<dbReference type="Pfam" id="PF01032">
    <property type="entry name" value="FecCD"/>
    <property type="match status" value="1"/>
</dbReference>
<dbReference type="GO" id="GO:0033214">
    <property type="term" value="P:siderophore-iron import into cell"/>
    <property type="evidence" value="ECO:0007669"/>
    <property type="project" value="TreeGrafter"/>
</dbReference>
<evidence type="ECO:0000256" key="2">
    <source>
        <dbReference type="ARBA" id="ARBA00007935"/>
    </source>
</evidence>
<protein>
    <submittedName>
        <fullName evidence="9">Transport system permease protein</fullName>
    </submittedName>
</protein>
<keyword evidence="5 8" id="KW-0812">Transmembrane</keyword>
<keyword evidence="7 8" id="KW-0472">Membrane</keyword>
<evidence type="ECO:0000256" key="5">
    <source>
        <dbReference type="ARBA" id="ARBA00022692"/>
    </source>
</evidence>
<dbReference type="PANTHER" id="PTHR30472:SF41">
    <property type="entry name" value="TRANSPORT SYSTEM PERMEASE PROTEIN"/>
    <property type="match status" value="1"/>
</dbReference>
<evidence type="ECO:0000313" key="10">
    <source>
        <dbReference type="Proteomes" id="UP000006565"/>
    </source>
</evidence>
<dbReference type="GO" id="GO:0005886">
    <property type="term" value="C:plasma membrane"/>
    <property type="evidence" value="ECO:0007669"/>
    <property type="project" value="UniProtKB-SubCell"/>
</dbReference>
<proteinExistence type="inferred from homology"/>
<comment type="similarity">
    <text evidence="2">Belongs to the binding-protein-dependent transport system permease family. FecCD subfamily.</text>
</comment>
<feature type="transmembrane region" description="Helical" evidence="8">
    <location>
        <begin position="95"/>
        <end position="121"/>
    </location>
</feature>
<dbReference type="RefSeq" id="WP_013330160.1">
    <property type="nucleotide sequence ID" value="NC_014507.1"/>
</dbReference>
<sequence>MTLPAACKISGILFPAALLILITLFVLDLVLGSVNIPIESIISIITGAETKDTWINIFYDWRLPKTLTALLAGASLSVAGLLMQTLFRNPLAGPYILGISSGASLGVAIVIMAGGISGSIVASTLGLFGNLGIAVAATAGSAVVMILLLFASRKIESNITILIIGMMFGYITSSIVSVLMQFSASETMQSYVYWSFGSFSGVTWSQLFILLIASIAGLVISFLLVKPLNALLLGDKYAVSMGIDYKKIRYIIIINTSLLAGIVTAFCGPIGFLGVAVPHLCRSLFVTGNHRTLVPACIIMGGIIAIASDIIAQVPGTGLVLPLNAVTALFGAPVIIWIILRGTKYGRGIST</sequence>
<evidence type="ECO:0000256" key="4">
    <source>
        <dbReference type="ARBA" id="ARBA00022475"/>
    </source>
</evidence>
<evidence type="ECO:0000256" key="6">
    <source>
        <dbReference type="ARBA" id="ARBA00022989"/>
    </source>
</evidence>
<keyword evidence="3" id="KW-0813">Transport</keyword>
<evidence type="ECO:0000256" key="8">
    <source>
        <dbReference type="SAM" id="Phobius"/>
    </source>
</evidence>
<comment type="subcellular location">
    <subcellularLocation>
        <location evidence="1">Cell membrane</location>
        <topology evidence="1">Multi-pass membrane protein</topology>
    </subcellularLocation>
</comment>
<feature type="transmembrane region" description="Helical" evidence="8">
    <location>
        <begin position="319"/>
        <end position="340"/>
    </location>
</feature>
<dbReference type="Gene3D" id="1.10.3470.10">
    <property type="entry name" value="ABC transporter involved in vitamin B12 uptake, BtuC"/>
    <property type="match status" value="1"/>
</dbReference>
<gene>
    <name evidence="9" type="ordered locus">Mpet_2235</name>
</gene>
<feature type="transmembrane region" description="Helical" evidence="8">
    <location>
        <begin position="66"/>
        <end position="83"/>
    </location>
</feature>
<dbReference type="PANTHER" id="PTHR30472">
    <property type="entry name" value="FERRIC ENTEROBACTIN TRANSPORT SYSTEM PERMEASE PROTEIN"/>
    <property type="match status" value="1"/>
</dbReference>
<dbReference type="HOGENOM" id="CLU_013016_0_0_2"/>
<dbReference type="KEGG" id="mpi:Mpet_2235"/>
<evidence type="ECO:0000256" key="7">
    <source>
        <dbReference type="ARBA" id="ARBA00023136"/>
    </source>
</evidence>
<feature type="transmembrane region" description="Helical" evidence="8">
    <location>
        <begin position="12"/>
        <end position="31"/>
    </location>
</feature>
<dbReference type="InterPro" id="IPR037294">
    <property type="entry name" value="ABC_BtuC-like"/>
</dbReference>
<dbReference type="EMBL" id="CP002117">
    <property type="protein sequence ID" value="ADN36983.1"/>
    <property type="molecule type" value="Genomic_DNA"/>
</dbReference>
<feature type="transmembrane region" description="Helical" evidence="8">
    <location>
        <begin position="250"/>
        <end position="273"/>
    </location>
</feature>
<keyword evidence="4" id="KW-1003">Cell membrane</keyword>
<feature type="transmembrane region" description="Helical" evidence="8">
    <location>
        <begin position="204"/>
        <end position="225"/>
    </location>
</feature>
<reference evidence="9 10" key="1">
    <citation type="journal article" date="2010" name="Stand. Genomic Sci.">
        <title>Complete genome sequence of Methanoplanus petrolearius type strain (SEBR 4847).</title>
        <authorList>
            <person name="Brambilla E."/>
            <person name="Djao O.D."/>
            <person name="Daligault H."/>
            <person name="Lapidus A."/>
            <person name="Lucas S."/>
            <person name="Hammon N."/>
            <person name="Nolan M."/>
            <person name="Tice H."/>
            <person name="Cheng J.F."/>
            <person name="Han C."/>
            <person name="Tapia R."/>
            <person name="Goodwin L."/>
            <person name="Pitluck S."/>
            <person name="Liolios K."/>
            <person name="Ivanova N."/>
            <person name="Mavromatis K."/>
            <person name="Mikhailova N."/>
            <person name="Pati A."/>
            <person name="Chen A."/>
            <person name="Palaniappan K."/>
            <person name="Land M."/>
            <person name="Hauser L."/>
            <person name="Chang Y.J."/>
            <person name="Jeffries C.D."/>
            <person name="Rohde M."/>
            <person name="Spring S."/>
            <person name="Sikorski J."/>
            <person name="Goker M."/>
            <person name="Woyke T."/>
            <person name="Bristow J."/>
            <person name="Eisen J.A."/>
            <person name="Markowitz V."/>
            <person name="Hugenholtz P."/>
            <person name="Kyrpides N.C."/>
            <person name="Klenk H.P."/>
        </authorList>
    </citation>
    <scope>NUCLEOTIDE SEQUENCE [LARGE SCALE GENOMIC DNA]</scope>
    <source>
        <strain evidence="10">DSM 11571 / OCM 486 / SEBR 4847</strain>
    </source>
</reference>
<accession>E1RKP4</accession>
<feature type="transmembrane region" description="Helical" evidence="8">
    <location>
        <begin position="127"/>
        <end position="150"/>
    </location>
</feature>
<feature type="transmembrane region" description="Helical" evidence="8">
    <location>
        <begin position="162"/>
        <end position="184"/>
    </location>
</feature>
<dbReference type="InterPro" id="IPR000522">
    <property type="entry name" value="ABC_transptr_permease_BtuC"/>
</dbReference>